<proteinExistence type="inferred from homology"/>
<comment type="similarity">
    <text evidence="1 4">Belongs to the bacterial histone-like protein family.</text>
</comment>
<evidence type="ECO:0000256" key="2">
    <source>
        <dbReference type="ARBA" id="ARBA00023067"/>
    </source>
</evidence>
<keyword evidence="3 5" id="KW-0238">DNA-binding</keyword>
<dbReference type="GO" id="GO:0030261">
    <property type="term" value="P:chromosome condensation"/>
    <property type="evidence" value="ECO:0007669"/>
    <property type="project" value="UniProtKB-KW"/>
</dbReference>
<evidence type="ECO:0000256" key="4">
    <source>
        <dbReference type="RuleBase" id="RU003939"/>
    </source>
</evidence>
<dbReference type="SMART" id="SM00411">
    <property type="entry name" value="BHL"/>
    <property type="match status" value="1"/>
</dbReference>
<accession>A0A6G1ZLC2</accession>
<evidence type="ECO:0000256" key="3">
    <source>
        <dbReference type="ARBA" id="ARBA00023125"/>
    </source>
</evidence>
<reference evidence="5" key="1">
    <citation type="journal article" date="2019" name="Nat. Med.">
        <title>A library of human gut bacterial isolates paired with longitudinal multiomics data enables mechanistic microbiome research.</title>
        <authorList>
            <person name="Poyet M."/>
            <person name="Groussin M."/>
            <person name="Gibbons S.M."/>
            <person name="Avila-Pacheco J."/>
            <person name="Jiang X."/>
            <person name="Kearney S.M."/>
            <person name="Perrotta A.R."/>
            <person name="Berdy B."/>
            <person name="Zhao S."/>
            <person name="Lieberman T.D."/>
            <person name="Swanson P.K."/>
            <person name="Smith M."/>
            <person name="Roesemann S."/>
            <person name="Alexander J.E."/>
            <person name="Rich S.A."/>
            <person name="Livny J."/>
            <person name="Vlamakis H."/>
            <person name="Clish C."/>
            <person name="Bullock K."/>
            <person name="Deik A."/>
            <person name="Scott J."/>
            <person name="Pierce K.A."/>
            <person name="Xavier R.J."/>
            <person name="Alm E.J."/>
        </authorList>
    </citation>
    <scope>NUCLEOTIDE SEQUENCE</scope>
    <source>
        <strain evidence="5">BIOML-A4</strain>
    </source>
</reference>
<evidence type="ECO:0000313" key="5">
    <source>
        <dbReference type="EMBL" id="MRY14568.1"/>
    </source>
</evidence>
<evidence type="ECO:0000256" key="1">
    <source>
        <dbReference type="ARBA" id="ARBA00010529"/>
    </source>
</evidence>
<comment type="caution">
    <text evidence="5">The sequence shown here is derived from an EMBL/GenBank/DDBJ whole genome shotgun (WGS) entry which is preliminary data.</text>
</comment>
<dbReference type="EMBL" id="WKLP01000056">
    <property type="protein sequence ID" value="MRY14568.1"/>
    <property type="molecule type" value="Genomic_DNA"/>
</dbReference>
<dbReference type="AlphaFoldDB" id="A0A6G1ZLC2"/>
<dbReference type="PANTHER" id="PTHR33175:SF3">
    <property type="entry name" value="DNA-BINDING PROTEIN HU-BETA"/>
    <property type="match status" value="1"/>
</dbReference>
<dbReference type="Gene3D" id="4.10.520.10">
    <property type="entry name" value="IHF-like DNA-binding proteins"/>
    <property type="match status" value="1"/>
</dbReference>
<dbReference type="Pfam" id="PF00216">
    <property type="entry name" value="Bac_DNA_binding"/>
    <property type="match status" value="1"/>
</dbReference>
<dbReference type="GO" id="GO:0005829">
    <property type="term" value="C:cytosol"/>
    <property type="evidence" value="ECO:0007669"/>
    <property type="project" value="TreeGrafter"/>
</dbReference>
<keyword evidence="2" id="KW-0226">DNA condensation</keyword>
<dbReference type="InterPro" id="IPR010992">
    <property type="entry name" value="IHF-like_DNA-bd_dom_sf"/>
</dbReference>
<organism evidence="5">
    <name type="scientific">Parabacteroides goldsteinii</name>
    <dbReference type="NCBI Taxonomy" id="328812"/>
    <lineage>
        <taxon>Bacteria</taxon>
        <taxon>Pseudomonadati</taxon>
        <taxon>Bacteroidota</taxon>
        <taxon>Bacteroidia</taxon>
        <taxon>Bacteroidales</taxon>
        <taxon>Tannerellaceae</taxon>
        <taxon>Parabacteroides</taxon>
    </lineage>
</organism>
<dbReference type="CDD" id="cd13832">
    <property type="entry name" value="IHF"/>
    <property type="match status" value="1"/>
</dbReference>
<dbReference type="PRINTS" id="PR01727">
    <property type="entry name" value="DNABINDINGHU"/>
</dbReference>
<dbReference type="GO" id="GO:0003677">
    <property type="term" value="F:DNA binding"/>
    <property type="evidence" value="ECO:0007669"/>
    <property type="project" value="UniProtKB-KW"/>
</dbReference>
<dbReference type="PANTHER" id="PTHR33175">
    <property type="entry name" value="DNA-BINDING PROTEIN HU"/>
    <property type="match status" value="1"/>
</dbReference>
<dbReference type="GO" id="GO:0030527">
    <property type="term" value="F:structural constituent of chromatin"/>
    <property type="evidence" value="ECO:0007669"/>
    <property type="project" value="InterPro"/>
</dbReference>
<dbReference type="InterPro" id="IPR020816">
    <property type="entry name" value="Histone-like_DNA-bd_CS"/>
</dbReference>
<gene>
    <name evidence="5" type="ORF">GKE01_24365</name>
</gene>
<protein>
    <submittedName>
        <fullName evidence="5">HU family DNA-binding protein</fullName>
    </submittedName>
</protein>
<name>A0A6G1ZLC2_9BACT</name>
<dbReference type="SUPFAM" id="SSF47729">
    <property type="entry name" value="IHF-like DNA-binding proteins"/>
    <property type="match status" value="1"/>
</dbReference>
<dbReference type="InterPro" id="IPR000119">
    <property type="entry name" value="Hist_DNA-bd"/>
</dbReference>
<dbReference type="RefSeq" id="WP_010802922.1">
    <property type="nucleotide sequence ID" value="NZ_CAJLDJ010000027.1"/>
</dbReference>
<dbReference type="PROSITE" id="PS00045">
    <property type="entry name" value="HISTONE_LIKE"/>
    <property type="match status" value="1"/>
</dbReference>
<sequence>MNKTEIVNDLAERLSLPKTECYRFLQAWQTLMTERLSKSDSLILQGFGTFHPWSQTAREGRNPRTGETCLIRPRRSVKFKPGKMLLQKLNNTDK</sequence>